<sequence>MTSTMPDIARGHIATLMDTLAALRGQSGRIERWGRLLAERLGSGSRLLAAGAGESAADAEHLTAELIALDRGDRNPLSAIALRTTGPDLAGFGYSEKDGEDALARQVTAHARARDVVVLLSPSGRDHTLVLAARAAHRSGATTLAFTGHCPNQLANAVEDAVCLPGTTASVQESMLAAVNLLYEAVELAAPAFEGMPVSRAVE</sequence>
<feature type="domain" description="SIS" evidence="1">
    <location>
        <begin position="37"/>
        <end position="192"/>
    </location>
</feature>
<keyword evidence="2" id="KW-0413">Isomerase</keyword>
<protein>
    <submittedName>
        <fullName evidence="2">D-sedoheptulose 7-phosphate isomerase</fullName>
    </submittedName>
</protein>
<name>A0A1I0Y0S6_9PSEU</name>
<dbReference type="STRING" id="490629.SAMN05216266_104137"/>
<dbReference type="Proteomes" id="UP000243799">
    <property type="component" value="Unassembled WGS sequence"/>
</dbReference>
<evidence type="ECO:0000313" key="3">
    <source>
        <dbReference type="Proteomes" id="UP000243799"/>
    </source>
</evidence>
<dbReference type="SUPFAM" id="SSF53697">
    <property type="entry name" value="SIS domain"/>
    <property type="match status" value="1"/>
</dbReference>
<dbReference type="InterPro" id="IPR001347">
    <property type="entry name" value="SIS_dom"/>
</dbReference>
<dbReference type="OrthoDB" id="3684496at2"/>
<dbReference type="PROSITE" id="PS51464">
    <property type="entry name" value="SIS"/>
    <property type="match status" value="1"/>
</dbReference>
<dbReference type="GO" id="GO:0016853">
    <property type="term" value="F:isomerase activity"/>
    <property type="evidence" value="ECO:0007669"/>
    <property type="project" value="UniProtKB-KW"/>
</dbReference>
<dbReference type="InterPro" id="IPR050099">
    <property type="entry name" value="SIS_GmhA/DiaA_subfam"/>
</dbReference>
<keyword evidence="3" id="KW-1185">Reference proteome</keyword>
<dbReference type="GO" id="GO:0097367">
    <property type="term" value="F:carbohydrate derivative binding"/>
    <property type="evidence" value="ECO:0007669"/>
    <property type="project" value="InterPro"/>
</dbReference>
<dbReference type="PANTHER" id="PTHR30390">
    <property type="entry name" value="SEDOHEPTULOSE 7-PHOSPHATE ISOMERASE / DNAA INITIATOR-ASSOCIATING FACTOR FOR REPLICATION INITIATION"/>
    <property type="match status" value="1"/>
</dbReference>
<dbReference type="Pfam" id="PF13580">
    <property type="entry name" value="SIS_2"/>
    <property type="match status" value="1"/>
</dbReference>
<reference evidence="3" key="1">
    <citation type="submission" date="2016-10" db="EMBL/GenBank/DDBJ databases">
        <authorList>
            <person name="Varghese N."/>
            <person name="Submissions S."/>
        </authorList>
    </citation>
    <scope>NUCLEOTIDE SEQUENCE [LARGE SCALE GENOMIC DNA]</scope>
    <source>
        <strain evidence="3">CGMCC 4.3568</strain>
    </source>
</reference>
<evidence type="ECO:0000259" key="1">
    <source>
        <dbReference type="PROSITE" id="PS51464"/>
    </source>
</evidence>
<dbReference type="GO" id="GO:1901135">
    <property type="term" value="P:carbohydrate derivative metabolic process"/>
    <property type="evidence" value="ECO:0007669"/>
    <property type="project" value="InterPro"/>
</dbReference>
<dbReference type="PANTHER" id="PTHR30390:SF6">
    <property type="entry name" value="DNAA INITIATOR-ASSOCIATING PROTEIN DIAA"/>
    <property type="match status" value="1"/>
</dbReference>
<organism evidence="2 3">
    <name type="scientific">Amycolatopsis marina</name>
    <dbReference type="NCBI Taxonomy" id="490629"/>
    <lineage>
        <taxon>Bacteria</taxon>
        <taxon>Bacillati</taxon>
        <taxon>Actinomycetota</taxon>
        <taxon>Actinomycetes</taxon>
        <taxon>Pseudonocardiales</taxon>
        <taxon>Pseudonocardiaceae</taxon>
        <taxon>Amycolatopsis</taxon>
    </lineage>
</organism>
<evidence type="ECO:0000313" key="2">
    <source>
        <dbReference type="EMBL" id="SFB06477.1"/>
    </source>
</evidence>
<proteinExistence type="predicted"/>
<dbReference type="AlphaFoldDB" id="A0A1I0Y0S6"/>
<dbReference type="InterPro" id="IPR046348">
    <property type="entry name" value="SIS_dom_sf"/>
</dbReference>
<dbReference type="EMBL" id="FOKG01000004">
    <property type="protein sequence ID" value="SFB06477.1"/>
    <property type="molecule type" value="Genomic_DNA"/>
</dbReference>
<dbReference type="Gene3D" id="3.40.50.10490">
    <property type="entry name" value="Glucose-6-phosphate isomerase like protein, domain 1"/>
    <property type="match status" value="1"/>
</dbReference>
<accession>A0A1I0Y0S6</accession>
<dbReference type="RefSeq" id="WP_091671849.1">
    <property type="nucleotide sequence ID" value="NZ_FOKG01000004.1"/>
</dbReference>
<gene>
    <name evidence="2" type="ORF">SAMN05216266_104137</name>
</gene>